<proteinExistence type="predicted"/>
<gene>
    <name evidence="1" type="ORF">EDC64_11642</name>
</gene>
<accession>A0A4R3LT94</accession>
<name>A0A4R3LT94_9HYPH</name>
<evidence type="ECO:0000313" key="2">
    <source>
        <dbReference type="Proteomes" id="UP000294664"/>
    </source>
</evidence>
<dbReference type="EMBL" id="SMAI01000016">
    <property type="protein sequence ID" value="TCT01845.1"/>
    <property type="molecule type" value="Genomic_DNA"/>
</dbReference>
<comment type="caution">
    <text evidence="1">The sequence shown here is derived from an EMBL/GenBank/DDBJ whole genome shotgun (WGS) entry which is preliminary data.</text>
</comment>
<protein>
    <recommendedName>
        <fullName evidence="3">SEC-C motif-containing protein</fullName>
    </recommendedName>
</protein>
<evidence type="ECO:0000313" key="1">
    <source>
        <dbReference type="EMBL" id="TCT01845.1"/>
    </source>
</evidence>
<evidence type="ECO:0008006" key="3">
    <source>
        <dbReference type="Google" id="ProtNLM"/>
    </source>
</evidence>
<keyword evidence="2" id="KW-1185">Reference proteome</keyword>
<dbReference type="Proteomes" id="UP000294664">
    <property type="component" value="Unassembled WGS sequence"/>
</dbReference>
<organism evidence="1 2">
    <name type="scientific">Aquabacter spiritensis</name>
    <dbReference type="NCBI Taxonomy" id="933073"/>
    <lineage>
        <taxon>Bacteria</taxon>
        <taxon>Pseudomonadati</taxon>
        <taxon>Pseudomonadota</taxon>
        <taxon>Alphaproteobacteria</taxon>
        <taxon>Hyphomicrobiales</taxon>
        <taxon>Xanthobacteraceae</taxon>
        <taxon>Aquabacter</taxon>
    </lineage>
</organism>
<dbReference type="AlphaFoldDB" id="A0A4R3LT94"/>
<reference evidence="1 2" key="1">
    <citation type="submission" date="2019-03" db="EMBL/GenBank/DDBJ databases">
        <title>Genomic Encyclopedia of Type Strains, Phase IV (KMG-IV): sequencing the most valuable type-strain genomes for metagenomic binning, comparative biology and taxonomic classification.</title>
        <authorList>
            <person name="Goeker M."/>
        </authorList>
    </citation>
    <scope>NUCLEOTIDE SEQUENCE [LARGE SCALE GENOMIC DNA]</scope>
    <source>
        <strain evidence="1 2">DSM 9035</strain>
    </source>
</reference>
<sequence>MGERKRKIEAVLTGPCPCGSKRASHACCHDGTRWHKPAAALGLKTLPKALSHAKCYMRALESCEGTISGEHIISASVIRVLAGTGDFSVAGFPWLEDGEERIIGPQNLTANVLCRKHNSALHPLDDAAGFFFSALKSSLETATGRQHALVSGHDLERWLLKTAKVAAASGSFARGREQLSGAFAHDDLILDMLDRHETWPEGSGLYCTMNAGDLASNHFRFQFQPLTNARDELEGMALNILGINFVLLLAPMDMEKYPFLRRAKYRPARIVISVPGKAAHWVTMSWDDDKRHEELTMTFVRSVPRRSGTAD</sequence>